<proteinExistence type="predicted"/>
<accession>A0AAE3R068</accession>
<dbReference type="Gene3D" id="3.30.530.20">
    <property type="match status" value="1"/>
</dbReference>
<evidence type="ECO:0000313" key="2">
    <source>
        <dbReference type="EMBL" id="MDJ1499279.1"/>
    </source>
</evidence>
<dbReference type="PIRSF" id="PIRSF039033">
    <property type="entry name" value="START_dom"/>
    <property type="match status" value="1"/>
</dbReference>
<dbReference type="InterPro" id="IPR023393">
    <property type="entry name" value="START-like_dom_sf"/>
</dbReference>
<keyword evidence="3" id="KW-1185">Reference proteome</keyword>
<dbReference type="Proteomes" id="UP001232063">
    <property type="component" value="Unassembled WGS sequence"/>
</dbReference>
<name>A0AAE3R068_9BACT</name>
<sequence>MIPVGLCLGVLMSIAVVTECLEHSTEACSGYIANVVKPLPISDTESGWNLEKDANQVQIYVKAASGGSYRQVKAVTTISTTLSGMVALIKDASASPRWMDRVVKYETLQNINDKDWYTYAEIGIPWPFKNADVITHNVLTQSTDGKVTIDIKNAPSYIKKYKDKARVLQAGGSWVLTPEENGVKVEYIFHAKPEGLSLPAWLVNSITVQSFHRSIERMRHLAEMQKYKTAKLEYIKQPV</sequence>
<reference evidence="2" key="1">
    <citation type="submission" date="2023-05" db="EMBL/GenBank/DDBJ databases">
        <authorList>
            <person name="Zhang X."/>
        </authorList>
    </citation>
    <scope>NUCLEOTIDE SEQUENCE</scope>
    <source>
        <strain evidence="2">BD1B2-1</strain>
    </source>
</reference>
<gene>
    <name evidence="2" type="ORF">QNI22_01410</name>
</gene>
<dbReference type="GO" id="GO:0008289">
    <property type="term" value="F:lipid binding"/>
    <property type="evidence" value="ECO:0007669"/>
    <property type="project" value="InterPro"/>
</dbReference>
<dbReference type="SUPFAM" id="SSF55961">
    <property type="entry name" value="Bet v1-like"/>
    <property type="match status" value="1"/>
</dbReference>
<dbReference type="EMBL" id="JASJOU010000001">
    <property type="protein sequence ID" value="MDJ1499279.1"/>
    <property type="molecule type" value="Genomic_DNA"/>
</dbReference>
<comment type="caution">
    <text evidence="2">The sequence shown here is derived from an EMBL/GenBank/DDBJ whole genome shotgun (WGS) entry which is preliminary data.</text>
</comment>
<dbReference type="AlphaFoldDB" id="A0AAE3R068"/>
<dbReference type="PROSITE" id="PS50848">
    <property type="entry name" value="START"/>
    <property type="match status" value="1"/>
</dbReference>
<protein>
    <recommendedName>
        <fullName evidence="1">START domain-containing protein</fullName>
    </recommendedName>
</protein>
<feature type="domain" description="START" evidence="1">
    <location>
        <begin position="45"/>
        <end position="227"/>
    </location>
</feature>
<dbReference type="InterPro" id="IPR002913">
    <property type="entry name" value="START_lipid-bd_dom"/>
</dbReference>
<evidence type="ECO:0000259" key="1">
    <source>
        <dbReference type="PROSITE" id="PS50848"/>
    </source>
</evidence>
<dbReference type="InterPro" id="IPR028347">
    <property type="entry name" value="START_dom_prot"/>
</dbReference>
<evidence type="ECO:0000313" key="3">
    <source>
        <dbReference type="Proteomes" id="UP001232063"/>
    </source>
</evidence>
<organism evidence="2 3">
    <name type="scientific">Xanthocytophaga agilis</name>
    <dbReference type="NCBI Taxonomy" id="3048010"/>
    <lineage>
        <taxon>Bacteria</taxon>
        <taxon>Pseudomonadati</taxon>
        <taxon>Bacteroidota</taxon>
        <taxon>Cytophagia</taxon>
        <taxon>Cytophagales</taxon>
        <taxon>Rhodocytophagaceae</taxon>
        <taxon>Xanthocytophaga</taxon>
    </lineage>
</organism>